<keyword evidence="3" id="KW-1185">Reference proteome</keyword>
<accession>A0AAV5JRD5</accession>
<comment type="caution">
    <text evidence="2">The sequence shown here is derived from an EMBL/GenBank/DDBJ whole genome shotgun (WGS) entry which is preliminary data.</text>
</comment>
<protein>
    <submittedName>
        <fullName evidence="2">Uncharacterized protein</fullName>
    </submittedName>
</protein>
<gene>
    <name evidence="2" type="ORF">SLEP1_g27747</name>
</gene>
<reference evidence="2 3" key="1">
    <citation type="journal article" date="2021" name="Commun. Biol.">
        <title>The genome of Shorea leprosula (Dipterocarpaceae) highlights the ecological relevance of drought in aseasonal tropical rainforests.</title>
        <authorList>
            <person name="Ng K.K.S."/>
            <person name="Kobayashi M.J."/>
            <person name="Fawcett J.A."/>
            <person name="Hatakeyama M."/>
            <person name="Paape T."/>
            <person name="Ng C.H."/>
            <person name="Ang C.C."/>
            <person name="Tnah L.H."/>
            <person name="Lee C.T."/>
            <person name="Nishiyama T."/>
            <person name="Sese J."/>
            <person name="O'Brien M.J."/>
            <person name="Copetti D."/>
            <person name="Mohd Noor M.I."/>
            <person name="Ong R.C."/>
            <person name="Putra M."/>
            <person name="Sireger I.Z."/>
            <person name="Indrioko S."/>
            <person name="Kosugi Y."/>
            <person name="Izuno A."/>
            <person name="Isagi Y."/>
            <person name="Lee S.L."/>
            <person name="Shimizu K.K."/>
        </authorList>
    </citation>
    <scope>NUCLEOTIDE SEQUENCE [LARGE SCALE GENOMIC DNA]</scope>
    <source>
        <strain evidence="2">214</strain>
    </source>
</reference>
<keyword evidence="1" id="KW-0732">Signal</keyword>
<feature type="signal peptide" evidence="1">
    <location>
        <begin position="1"/>
        <end position="18"/>
    </location>
</feature>
<dbReference type="Proteomes" id="UP001054252">
    <property type="component" value="Unassembled WGS sequence"/>
</dbReference>
<sequence length="65" mass="7089">MLDCGALVICGLLFCCPCKQIELPPYIDIVKTARFKELQYISHNKAGCCCNAEVCCGGGKWCTLV</sequence>
<organism evidence="2 3">
    <name type="scientific">Rubroshorea leprosula</name>
    <dbReference type="NCBI Taxonomy" id="152421"/>
    <lineage>
        <taxon>Eukaryota</taxon>
        <taxon>Viridiplantae</taxon>
        <taxon>Streptophyta</taxon>
        <taxon>Embryophyta</taxon>
        <taxon>Tracheophyta</taxon>
        <taxon>Spermatophyta</taxon>
        <taxon>Magnoliopsida</taxon>
        <taxon>eudicotyledons</taxon>
        <taxon>Gunneridae</taxon>
        <taxon>Pentapetalae</taxon>
        <taxon>rosids</taxon>
        <taxon>malvids</taxon>
        <taxon>Malvales</taxon>
        <taxon>Dipterocarpaceae</taxon>
        <taxon>Rubroshorea</taxon>
    </lineage>
</organism>
<evidence type="ECO:0000256" key="1">
    <source>
        <dbReference type="SAM" id="SignalP"/>
    </source>
</evidence>
<evidence type="ECO:0000313" key="3">
    <source>
        <dbReference type="Proteomes" id="UP001054252"/>
    </source>
</evidence>
<feature type="chain" id="PRO_5043988820" evidence="1">
    <location>
        <begin position="19"/>
        <end position="65"/>
    </location>
</feature>
<name>A0AAV5JRD5_9ROSI</name>
<evidence type="ECO:0000313" key="2">
    <source>
        <dbReference type="EMBL" id="GKV17213.1"/>
    </source>
</evidence>
<dbReference type="AlphaFoldDB" id="A0AAV5JRD5"/>
<proteinExistence type="predicted"/>
<dbReference type="EMBL" id="BPVZ01000047">
    <property type="protein sequence ID" value="GKV17213.1"/>
    <property type="molecule type" value="Genomic_DNA"/>
</dbReference>